<feature type="compositionally biased region" description="Basic and acidic residues" evidence="1">
    <location>
        <begin position="22"/>
        <end position="34"/>
    </location>
</feature>
<gene>
    <name evidence="2" type="ORF">CIPAW_07G078500</name>
</gene>
<feature type="region of interest" description="Disordered" evidence="1">
    <location>
        <begin position="1"/>
        <end position="34"/>
    </location>
</feature>
<reference evidence="2" key="1">
    <citation type="submission" date="2020-12" db="EMBL/GenBank/DDBJ databases">
        <title>WGS assembly of Carya illinoinensis cv. Pawnee.</title>
        <authorList>
            <person name="Platts A."/>
            <person name="Shu S."/>
            <person name="Wright S."/>
            <person name="Barry K."/>
            <person name="Edger P."/>
            <person name="Pires J.C."/>
            <person name="Schmutz J."/>
        </authorList>
    </citation>
    <scope>NUCLEOTIDE SEQUENCE</scope>
    <source>
        <tissue evidence="2">Leaf</tissue>
    </source>
</reference>
<evidence type="ECO:0000256" key="1">
    <source>
        <dbReference type="SAM" id="MobiDB-lite"/>
    </source>
</evidence>
<proteinExistence type="predicted"/>
<accession>A0A8T1Q018</accession>
<dbReference type="Proteomes" id="UP000811609">
    <property type="component" value="Chromosome 7"/>
</dbReference>
<feature type="compositionally biased region" description="Polar residues" evidence="1">
    <location>
        <begin position="1"/>
        <end position="10"/>
    </location>
</feature>
<sequence length="34" mass="3757">MATVAASSSRRCIDGGLPSDQNDQRQKDVWEDGY</sequence>
<protein>
    <submittedName>
        <fullName evidence="2">Uncharacterized protein</fullName>
    </submittedName>
</protein>
<dbReference type="AlphaFoldDB" id="A0A8T1Q018"/>
<keyword evidence="3" id="KW-1185">Reference proteome</keyword>
<evidence type="ECO:0000313" key="2">
    <source>
        <dbReference type="EMBL" id="KAG6647424.1"/>
    </source>
</evidence>
<comment type="caution">
    <text evidence="2">The sequence shown here is derived from an EMBL/GenBank/DDBJ whole genome shotgun (WGS) entry which is preliminary data.</text>
</comment>
<evidence type="ECO:0000313" key="3">
    <source>
        <dbReference type="Proteomes" id="UP000811609"/>
    </source>
</evidence>
<dbReference type="EMBL" id="CM031815">
    <property type="protein sequence ID" value="KAG6647424.1"/>
    <property type="molecule type" value="Genomic_DNA"/>
</dbReference>
<name>A0A8T1Q018_CARIL</name>
<organism evidence="2 3">
    <name type="scientific">Carya illinoinensis</name>
    <name type="common">Pecan</name>
    <dbReference type="NCBI Taxonomy" id="32201"/>
    <lineage>
        <taxon>Eukaryota</taxon>
        <taxon>Viridiplantae</taxon>
        <taxon>Streptophyta</taxon>
        <taxon>Embryophyta</taxon>
        <taxon>Tracheophyta</taxon>
        <taxon>Spermatophyta</taxon>
        <taxon>Magnoliopsida</taxon>
        <taxon>eudicotyledons</taxon>
        <taxon>Gunneridae</taxon>
        <taxon>Pentapetalae</taxon>
        <taxon>rosids</taxon>
        <taxon>fabids</taxon>
        <taxon>Fagales</taxon>
        <taxon>Juglandaceae</taxon>
        <taxon>Carya</taxon>
    </lineage>
</organism>